<comment type="caution">
    <text evidence="1">The sequence shown here is derived from an EMBL/GenBank/DDBJ whole genome shotgun (WGS) entry which is preliminary data.</text>
</comment>
<accession>A0A317U6D0</accession>
<dbReference type="AlphaFoldDB" id="A0A317U6D0"/>
<dbReference type="EMBL" id="QHJG01000013">
    <property type="protein sequence ID" value="PWY55960.1"/>
    <property type="molecule type" value="Genomic_DNA"/>
</dbReference>
<organism evidence="1 2">
    <name type="scientific">Legionella qingyii</name>
    <dbReference type="NCBI Taxonomy" id="2184757"/>
    <lineage>
        <taxon>Bacteria</taxon>
        <taxon>Pseudomonadati</taxon>
        <taxon>Pseudomonadota</taxon>
        <taxon>Gammaproteobacteria</taxon>
        <taxon>Legionellales</taxon>
        <taxon>Legionellaceae</taxon>
        <taxon>Legionella</taxon>
    </lineage>
</organism>
<proteinExistence type="predicted"/>
<sequence>MDEIEVIFGNKKEQNRLAVRVDLLPLVMHCIIVLVSDKEKVKVKIPEDDLTDGDINLKMSQQNLKDGTLKVMVTVLQTKTVLVLTVLGSICAI</sequence>
<evidence type="ECO:0000313" key="2">
    <source>
        <dbReference type="Proteomes" id="UP000247152"/>
    </source>
</evidence>
<name>A0A317U6D0_9GAMM</name>
<gene>
    <name evidence="1" type="ORF">DGG96_09505</name>
</gene>
<evidence type="ECO:0000313" key="1">
    <source>
        <dbReference type="EMBL" id="PWY55960.1"/>
    </source>
</evidence>
<reference evidence="1 2" key="1">
    <citation type="submission" date="2018-05" db="EMBL/GenBank/DDBJ databases">
        <title>Legionella qingyii sp.nov., whole genome shotgun sequence.</title>
        <authorList>
            <person name="Wu H."/>
            <person name="Zhu Q."/>
            <person name="Hu C."/>
        </authorList>
    </citation>
    <scope>NUCLEOTIDE SEQUENCE [LARGE SCALE GENOMIC DNA]</scope>
    <source>
        <strain evidence="1 2">HEB18</strain>
    </source>
</reference>
<protein>
    <submittedName>
        <fullName evidence="1">Uncharacterized protein</fullName>
    </submittedName>
</protein>
<dbReference type="RefSeq" id="WP_110142488.1">
    <property type="nucleotide sequence ID" value="NZ_QHJG01000013.1"/>
</dbReference>
<dbReference type="Proteomes" id="UP000247152">
    <property type="component" value="Unassembled WGS sequence"/>
</dbReference>